<feature type="domain" description="Microcystin LR degradation protein MlrC N-terminal" evidence="3">
    <location>
        <begin position="2"/>
        <end position="288"/>
    </location>
</feature>
<protein>
    <recommendedName>
        <fullName evidence="1">Microcystinase C</fullName>
        <shortName evidence="1">MlrC</shortName>
    </recommendedName>
</protein>
<name>A0A4D7AWI4_9HYPH</name>
<keyword evidence="1" id="KW-0479">Metal-binding</keyword>
<evidence type="ECO:0000256" key="1">
    <source>
        <dbReference type="PIRNR" id="PIRNR012702"/>
    </source>
</evidence>
<organism evidence="4 5">
    <name type="scientific">Phreatobacter stygius</name>
    <dbReference type="NCBI Taxonomy" id="1940610"/>
    <lineage>
        <taxon>Bacteria</taxon>
        <taxon>Pseudomonadati</taxon>
        <taxon>Pseudomonadota</taxon>
        <taxon>Alphaproteobacteria</taxon>
        <taxon>Hyphomicrobiales</taxon>
        <taxon>Phreatobacteraceae</taxon>
        <taxon>Phreatobacter</taxon>
    </lineage>
</organism>
<dbReference type="KEGG" id="pstg:E8M01_18435"/>
<keyword evidence="1" id="KW-0645">Protease</keyword>
<dbReference type="EMBL" id="CP039690">
    <property type="protein sequence ID" value="QCI66014.1"/>
    <property type="molecule type" value="Genomic_DNA"/>
</dbReference>
<dbReference type="AlphaFoldDB" id="A0A4D7AWI4"/>
<dbReference type="OrthoDB" id="9782658at2"/>
<proteinExistence type="inferred from homology"/>
<keyword evidence="5" id="KW-1185">Reference proteome</keyword>
<feature type="domain" description="Microcystin LR degradation protein MlrC C-terminal" evidence="2">
    <location>
        <begin position="299"/>
        <end position="473"/>
    </location>
</feature>
<dbReference type="PIRSF" id="PIRSF012702">
    <property type="entry name" value="UCP012702"/>
    <property type="match status" value="1"/>
</dbReference>
<accession>A0A4D7AWI4</accession>
<comment type="cofactor">
    <cofactor evidence="1">
        <name>Zn(2+)</name>
        <dbReference type="ChEBI" id="CHEBI:29105"/>
    </cofactor>
    <text evidence="1">Binds 1 zinc ion per subunit.</text>
</comment>
<keyword evidence="1" id="KW-0482">Metalloprotease</keyword>
<comment type="similarity">
    <text evidence="1">Belongs to the peptidase M81 family.</text>
</comment>
<evidence type="ECO:0000259" key="3">
    <source>
        <dbReference type="Pfam" id="PF07364"/>
    </source>
</evidence>
<dbReference type="Proteomes" id="UP000298781">
    <property type="component" value="Chromosome"/>
</dbReference>
<evidence type="ECO:0000313" key="4">
    <source>
        <dbReference type="EMBL" id="QCI66014.1"/>
    </source>
</evidence>
<reference evidence="4 5" key="1">
    <citation type="submission" date="2019-04" db="EMBL/GenBank/DDBJ databases">
        <title>Phreatobacter aquaticus sp. nov.</title>
        <authorList>
            <person name="Choi A."/>
        </authorList>
    </citation>
    <scope>NUCLEOTIDE SEQUENCE [LARGE SCALE GENOMIC DNA]</scope>
    <source>
        <strain evidence="4 5">KCTC 52518</strain>
    </source>
</reference>
<dbReference type="GO" id="GO:0008237">
    <property type="term" value="F:metallopeptidase activity"/>
    <property type="evidence" value="ECO:0007669"/>
    <property type="project" value="UniProtKB-KW"/>
</dbReference>
<dbReference type="RefSeq" id="WP_136961460.1">
    <property type="nucleotide sequence ID" value="NZ_CP039690.1"/>
</dbReference>
<dbReference type="InterPro" id="IPR010799">
    <property type="entry name" value="MlrC_C"/>
</dbReference>
<comment type="function">
    <text evidence="1">Involved in peptidolytic degradation of cyclic heptapeptide hepatotoxin microcystin (MC).</text>
</comment>
<gene>
    <name evidence="4" type="ORF">E8M01_18435</name>
</gene>
<dbReference type="InterPro" id="IPR009197">
    <property type="entry name" value="MlrC"/>
</dbReference>
<dbReference type="InterPro" id="IPR015995">
    <property type="entry name" value="MlrC_N"/>
</dbReference>
<evidence type="ECO:0000259" key="2">
    <source>
        <dbReference type="Pfam" id="PF07171"/>
    </source>
</evidence>
<dbReference type="GO" id="GO:0006508">
    <property type="term" value="P:proteolysis"/>
    <property type="evidence" value="ECO:0007669"/>
    <property type="project" value="UniProtKB-KW"/>
</dbReference>
<dbReference type="GO" id="GO:0046872">
    <property type="term" value="F:metal ion binding"/>
    <property type="evidence" value="ECO:0007669"/>
    <property type="project" value="UniProtKB-KW"/>
</dbReference>
<dbReference type="Pfam" id="PF07171">
    <property type="entry name" value="MlrC_C"/>
    <property type="match status" value="1"/>
</dbReference>
<dbReference type="Pfam" id="PF07364">
    <property type="entry name" value="DUF1485"/>
    <property type="match status" value="1"/>
</dbReference>
<keyword evidence="1" id="KW-0378">Hydrolase</keyword>
<evidence type="ECO:0000313" key="5">
    <source>
        <dbReference type="Proteomes" id="UP000298781"/>
    </source>
</evidence>
<sequence>MKIFMATLATETNTFSPIPTGRAAFTGGGREWFRNDGSRHPATTANIPLIAWRKQGEADGHQVVESICTFAQPAGTTLRDIYEELRDTLLADLKAAMPVDVVLLFMHGAMVAEGYDDCEGDTLARVREVVGPDVKIGIELDLHCHLTELMRSSATAIVTFKEYPHTDIGDRAPELYRLCLDAASGKTRPVMAYHDCRMIGTFRPTQEPLRGFVDRMMAMEGKDGILSVSFGHGFPWADVPDVGAKVVVIADGDQAKAKALAARLGRELWDLREAITARLDSIDEALDAVLADGKGLVVLADAADNPGGGAPADSTFLLKRIRERGITGAVLGCFWDPQAVQFCIEAGEGARFLLRVGGKCGPASGDAVDLMVTVRKIAPDHSQAGLSGGRSSFGPSVWVSADGIDLVLVTRRAQTFAPDAFTGLGLTLHDKLLVAVKSSQHFQAAFAPIARQVRYVSSPGALQFAYAEIPYTRLASPFWPRVADPFAVN</sequence>